<evidence type="ECO:0000256" key="2">
    <source>
        <dbReference type="ARBA" id="ARBA00004496"/>
    </source>
</evidence>
<feature type="coiled-coil region" evidence="17">
    <location>
        <begin position="34"/>
        <end position="65"/>
    </location>
</feature>
<evidence type="ECO:0000256" key="11">
    <source>
        <dbReference type="ARBA" id="ARBA00022723"/>
    </source>
</evidence>
<evidence type="ECO:0000256" key="3">
    <source>
        <dbReference type="ARBA" id="ARBA00011233"/>
    </source>
</evidence>
<keyword evidence="9" id="KW-0808">Transferase</keyword>
<comment type="cofactor">
    <cofactor evidence="1">
        <name>Mg(2+)</name>
        <dbReference type="ChEBI" id="CHEBI:18420"/>
    </cofactor>
</comment>
<dbReference type="Gene3D" id="1.20.58.80">
    <property type="entry name" value="Phosphotransferase system, lactose/cellobiose-type IIA subunit"/>
    <property type="match status" value="1"/>
</dbReference>
<keyword evidence="12" id="KW-0460">Magnesium</keyword>
<evidence type="ECO:0000256" key="10">
    <source>
        <dbReference type="ARBA" id="ARBA00022683"/>
    </source>
</evidence>
<keyword evidence="5" id="KW-0813">Transport</keyword>
<evidence type="ECO:0000256" key="15">
    <source>
        <dbReference type="ARBA" id="ARBA00032708"/>
    </source>
</evidence>
<comment type="subunit">
    <text evidence="3">Homotrimer.</text>
</comment>
<evidence type="ECO:0000313" key="18">
    <source>
        <dbReference type="EMBL" id="MBC5996165.1"/>
    </source>
</evidence>
<proteinExistence type="predicted"/>
<dbReference type="CDD" id="cd00215">
    <property type="entry name" value="PTS_IIA_lac"/>
    <property type="match status" value="1"/>
</dbReference>
<dbReference type="PROSITE" id="PS51095">
    <property type="entry name" value="PTS_EIIA_TYPE_3"/>
    <property type="match status" value="1"/>
</dbReference>
<dbReference type="PANTHER" id="PTHR34382:SF9">
    <property type="entry name" value="PHOSPHOTRANSFERASE SYSTEM SUGAR-SPECIFIC EII COMPONENT"/>
    <property type="match status" value="1"/>
</dbReference>
<dbReference type="InterPro" id="IPR036542">
    <property type="entry name" value="PTS_IIA_lac/cel_sf"/>
</dbReference>
<evidence type="ECO:0000256" key="12">
    <source>
        <dbReference type="ARBA" id="ARBA00022842"/>
    </source>
</evidence>
<reference evidence="18 19" key="1">
    <citation type="submission" date="2020-08" db="EMBL/GenBank/DDBJ databases">
        <authorList>
            <person name="Liu C."/>
            <person name="Sun Q."/>
        </authorList>
    </citation>
    <scope>NUCLEOTIDE SEQUENCE [LARGE SCALE GENOMIC DNA]</scope>
    <source>
        <strain evidence="18 19">NSJ-18</strain>
    </source>
</reference>
<dbReference type="PANTHER" id="PTHR34382">
    <property type="entry name" value="PTS SYSTEM N,N'-DIACETYLCHITOBIOSE-SPECIFIC EIIA COMPONENT"/>
    <property type="match status" value="1"/>
</dbReference>
<evidence type="ECO:0000313" key="19">
    <source>
        <dbReference type="Proteomes" id="UP000609849"/>
    </source>
</evidence>
<gene>
    <name evidence="18" type="ORF">H8923_05270</name>
</gene>
<evidence type="ECO:0000256" key="9">
    <source>
        <dbReference type="ARBA" id="ARBA00022679"/>
    </source>
</evidence>
<evidence type="ECO:0000256" key="7">
    <source>
        <dbReference type="ARBA" id="ARBA00022553"/>
    </source>
</evidence>
<evidence type="ECO:0000256" key="1">
    <source>
        <dbReference type="ARBA" id="ARBA00001946"/>
    </source>
</evidence>
<dbReference type="Proteomes" id="UP000609849">
    <property type="component" value="Unassembled WGS sequence"/>
</dbReference>
<dbReference type="InterPro" id="IPR003188">
    <property type="entry name" value="PTS_IIA_lac/cel"/>
</dbReference>
<evidence type="ECO:0000256" key="14">
    <source>
        <dbReference type="ARBA" id="ARBA00031467"/>
    </source>
</evidence>
<dbReference type="Pfam" id="PF02255">
    <property type="entry name" value="PTS_IIA"/>
    <property type="match status" value="1"/>
</dbReference>
<dbReference type="SUPFAM" id="SSF46973">
    <property type="entry name" value="Enzyme IIa from lactose specific PTS, IIa-lac"/>
    <property type="match status" value="1"/>
</dbReference>
<sequence>MSEVSVEQSVTKEELSMIAFEIIAYSGDARSKLLEAVKNAKSKNMEQCEQLIEEAKQCLTDAHNAQTKMIVTEARGENLDVGFLTVHAQDHLMTTLLLQDIIGNLLDIYR</sequence>
<keyword evidence="19" id="KW-1185">Reference proteome</keyword>
<keyword evidence="10" id="KW-0598">Phosphotransferase system</keyword>
<comment type="caution">
    <text evidence="18">The sequence shown here is derived from an EMBL/GenBank/DDBJ whole genome shotgun (WGS) entry which is preliminary data.</text>
</comment>
<evidence type="ECO:0000256" key="17">
    <source>
        <dbReference type="SAM" id="Coils"/>
    </source>
</evidence>
<evidence type="ECO:0000256" key="6">
    <source>
        <dbReference type="ARBA" id="ARBA00022490"/>
    </source>
</evidence>
<evidence type="ECO:0000256" key="13">
    <source>
        <dbReference type="ARBA" id="ARBA00030293"/>
    </source>
</evidence>
<keyword evidence="8" id="KW-0762">Sugar transport</keyword>
<dbReference type="RefSeq" id="WP_153924287.1">
    <property type="nucleotide sequence ID" value="NZ_JACRWE010000002.1"/>
</dbReference>
<evidence type="ECO:0000256" key="8">
    <source>
        <dbReference type="ARBA" id="ARBA00022597"/>
    </source>
</evidence>
<evidence type="ECO:0000256" key="16">
    <source>
        <dbReference type="PROSITE-ProRule" id="PRU00418"/>
    </source>
</evidence>
<keyword evidence="17" id="KW-0175">Coiled coil</keyword>
<dbReference type="PIRSF" id="PIRSF000699">
    <property type="entry name" value="PTS_IILac_III"/>
    <property type="match status" value="1"/>
</dbReference>
<name>A0ABR7JMP9_9FIRM</name>
<accession>A0ABR7JMP9</accession>
<feature type="modified residue" description="Phosphohistidine; by HPr" evidence="16">
    <location>
        <position position="87"/>
    </location>
</feature>
<dbReference type="EMBL" id="JACRWE010000002">
    <property type="protein sequence ID" value="MBC5996165.1"/>
    <property type="molecule type" value="Genomic_DNA"/>
</dbReference>
<comment type="subcellular location">
    <subcellularLocation>
        <location evidence="2">Cytoplasm</location>
    </subcellularLocation>
</comment>
<organism evidence="18 19">
    <name type="scientific">Romboutsia faecis</name>
    <dbReference type="NCBI Taxonomy" id="2764597"/>
    <lineage>
        <taxon>Bacteria</taxon>
        <taxon>Bacillati</taxon>
        <taxon>Bacillota</taxon>
        <taxon>Clostridia</taxon>
        <taxon>Peptostreptococcales</taxon>
        <taxon>Peptostreptococcaceae</taxon>
        <taxon>Romboutsia</taxon>
    </lineage>
</organism>
<keyword evidence="6" id="KW-0963">Cytoplasm</keyword>
<evidence type="ECO:0000256" key="4">
    <source>
        <dbReference type="ARBA" id="ARBA00014322"/>
    </source>
</evidence>
<keyword evidence="11" id="KW-0479">Metal-binding</keyword>
<protein>
    <recommendedName>
        <fullName evidence="4">PTS system lactose-specific EIIA component</fullName>
    </recommendedName>
    <alternativeName>
        <fullName evidence="13">EIIA-Lac</fullName>
    </alternativeName>
    <alternativeName>
        <fullName evidence="15">EIII-Lac</fullName>
    </alternativeName>
    <alternativeName>
        <fullName evidence="14">Lactose-specific phosphotransferase enzyme IIA component</fullName>
    </alternativeName>
</protein>
<keyword evidence="7" id="KW-0597">Phosphoprotein</keyword>
<evidence type="ECO:0000256" key="5">
    <source>
        <dbReference type="ARBA" id="ARBA00022448"/>
    </source>
</evidence>